<proteinExistence type="inferred from homology"/>
<sequence>MEGDPAPILISHIRAPWLPRILEHFQPTQSFKCRGTSYFVLQARRSRGPEVHIVIASSGNSGLAAAWASKALGLRCTVFLPAGVSAPTVEFMKKEGAEVVTEGSIYLDAKRAAEKLVESESNAIFVPAYDDPIIWEGHSSMIARQLPNKVKPDAIFCSVGGGGLCAGVMLGCRSVGWDDVPIIALETTGSNCFYQSLAFNPGAFPTQSEPANGFRAERNTEYDVMVAHLPALT</sequence>
<keyword evidence="4" id="KW-0663">Pyridoxal phosphate</keyword>
<accession>S8EQV5</accession>
<dbReference type="AlphaFoldDB" id="S8EQV5"/>
<comment type="cofactor">
    <cofactor evidence="1">
        <name>pyridoxal 5'-phosphate</name>
        <dbReference type="ChEBI" id="CHEBI:597326"/>
    </cofactor>
</comment>
<dbReference type="EMBL" id="KE504124">
    <property type="protein sequence ID" value="EPT05369.1"/>
    <property type="molecule type" value="Genomic_DNA"/>
</dbReference>
<keyword evidence="5" id="KW-0456">Lyase</keyword>
<comment type="similarity">
    <text evidence="2">Belongs to the serine/threonine dehydratase family.</text>
</comment>
<dbReference type="GO" id="GO:0009097">
    <property type="term" value="P:isoleucine biosynthetic process"/>
    <property type="evidence" value="ECO:0007669"/>
    <property type="project" value="TreeGrafter"/>
</dbReference>
<dbReference type="EC" id="4.3.1.17" evidence="3"/>
<dbReference type="Gene3D" id="3.40.50.1100">
    <property type="match status" value="2"/>
</dbReference>
<evidence type="ECO:0000313" key="8">
    <source>
        <dbReference type="EMBL" id="EPT05369.1"/>
    </source>
</evidence>
<dbReference type="PANTHER" id="PTHR48078:SF2">
    <property type="entry name" value="CATABOLIC L-SERINE_THREONINE DEHYDRATASE"/>
    <property type="match status" value="1"/>
</dbReference>
<dbReference type="InParanoid" id="S8EQV5"/>
<dbReference type="SUPFAM" id="SSF53686">
    <property type="entry name" value="Tryptophan synthase beta subunit-like PLP-dependent enzymes"/>
    <property type="match status" value="1"/>
</dbReference>
<dbReference type="Proteomes" id="UP000015241">
    <property type="component" value="Unassembled WGS sequence"/>
</dbReference>
<evidence type="ECO:0000256" key="6">
    <source>
        <dbReference type="ARBA" id="ARBA00049406"/>
    </source>
</evidence>
<organism evidence="8 9">
    <name type="scientific">Fomitopsis schrenkii</name>
    <name type="common">Brown rot fungus</name>
    <dbReference type="NCBI Taxonomy" id="2126942"/>
    <lineage>
        <taxon>Eukaryota</taxon>
        <taxon>Fungi</taxon>
        <taxon>Dikarya</taxon>
        <taxon>Basidiomycota</taxon>
        <taxon>Agaricomycotina</taxon>
        <taxon>Agaricomycetes</taxon>
        <taxon>Polyporales</taxon>
        <taxon>Fomitopsis</taxon>
    </lineage>
</organism>
<evidence type="ECO:0000256" key="5">
    <source>
        <dbReference type="ARBA" id="ARBA00023239"/>
    </source>
</evidence>
<protein>
    <recommendedName>
        <fullName evidence="3">L-serine ammonia-lyase</fullName>
        <ecNumber evidence="3">4.3.1.17</ecNumber>
    </recommendedName>
</protein>
<dbReference type="PANTHER" id="PTHR48078">
    <property type="entry name" value="THREONINE DEHYDRATASE, MITOCHONDRIAL-RELATED"/>
    <property type="match status" value="1"/>
</dbReference>
<name>S8EQV5_FOMSC</name>
<evidence type="ECO:0000256" key="1">
    <source>
        <dbReference type="ARBA" id="ARBA00001933"/>
    </source>
</evidence>
<dbReference type="InterPro" id="IPR050147">
    <property type="entry name" value="Ser/Thr_Dehydratase"/>
</dbReference>
<evidence type="ECO:0000259" key="7">
    <source>
        <dbReference type="Pfam" id="PF00291"/>
    </source>
</evidence>
<dbReference type="InterPro" id="IPR036052">
    <property type="entry name" value="TrpB-like_PALP_sf"/>
</dbReference>
<reference evidence="8 9" key="1">
    <citation type="journal article" date="2012" name="Science">
        <title>The Paleozoic origin of enzymatic lignin decomposition reconstructed from 31 fungal genomes.</title>
        <authorList>
            <person name="Floudas D."/>
            <person name="Binder M."/>
            <person name="Riley R."/>
            <person name="Barry K."/>
            <person name="Blanchette R.A."/>
            <person name="Henrissat B."/>
            <person name="Martinez A.T."/>
            <person name="Otillar R."/>
            <person name="Spatafora J.W."/>
            <person name="Yadav J.S."/>
            <person name="Aerts A."/>
            <person name="Benoit I."/>
            <person name="Boyd A."/>
            <person name="Carlson A."/>
            <person name="Copeland A."/>
            <person name="Coutinho P.M."/>
            <person name="de Vries R.P."/>
            <person name="Ferreira P."/>
            <person name="Findley K."/>
            <person name="Foster B."/>
            <person name="Gaskell J."/>
            <person name="Glotzer D."/>
            <person name="Gorecki P."/>
            <person name="Heitman J."/>
            <person name="Hesse C."/>
            <person name="Hori C."/>
            <person name="Igarashi K."/>
            <person name="Jurgens J.A."/>
            <person name="Kallen N."/>
            <person name="Kersten P."/>
            <person name="Kohler A."/>
            <person name="Kuees U."/>
            <person name="Kumar T.K.A."/>
            <person name="Kuo A."/>
            <person name="LaButti K."/>
            <person name="Larrondo L.F."/>
            <person name="Lindquist E."/>
            <person name="Ling A."/>
            <person name="Lombard V."/>
            <person name="Lucas S."/>
            <person name="Lundell T."/>
            <person name="Martin R."/>
            <person name="McLaughlin D.J."/>
            <person name="Morgenstern I."/>
            <person name="Morin E."/>
            <person name="Murat C."/>
            <person name="Nagy L.G."/>
            <person name="Nolan M."/>
            <person name="Ohm R.A."/>
            <person name="Patyshakuliyeva A."/>
            <person name="Rokas A."/>
            <person name="Ruiz-Duenas F.J."/>
            <person name="Sabat G."/>
            <person name="Salamov A."/>
            <person name="Samejima M."/>
            <person name="Schmutz J."/>
            <person name="Slot J.C."/>
            <person name="St John F."/>
            <person name="Stenlid J."/>
            <person name="Sun H."/>
            <person name="Sun S."/>
            <person name="Syed K."/>
            <person name="Tsang A."/>
            <person name="Wiebenga A."/>
            <person name="Young D."/>
            <person name="Pisabarro A."/>
            <person name="Eastwood D.C."/>
            <person name="Martin F."/>
            <person name="Cullen D."/>
            <person name="Grigoriev I.V."/>
            <person name="Hibbett D.S."/>
        </authorList>
    </citation>
    <scope>NUCLEOTIDE SEQUENCE</scope>
    <source>
        <strain evidence="9">FP-58527</strain>
    </source>
</reference>
<evidence type="ECO:0000256" key="2">
    <source>
        <dbReference type="ARBA" id="ARBA00010869"/>
    </source>
</evidence>
<dbReference type="HOGENOM" id="CLU_021152_3_0_1"/>
<evidence type="ECO:0000256" key="3">
    <source>
        <dbReference type="ARBA" id="ARBA00012093"/>
    </source>
</evidence>
<dbReference type="OrthoDB" id="7773036at2759"/>
<feature type="domain" description="Tryptophan synthase beta chain-like PALP" evidence="7">
    <location>
        <begin position="22"/>
        <end position="217"/>
    </location>
</feature>
<evidence type="ECO:0000313" key="9">
    <source>
        <dbReference type="Proteomes" id="UP000015241"/>
    </source>
</evidence>
<gene>
    <name evidence="8" type="ORF">FOMPIDRAFT_84341</name>
</gene>
<dbReference type="eggNOG" id="KOG1250">
    <property type="taxonomic scope" value="Eukaryota"/>
</dbReference>
<dbReference type="STRING" id="743788.S8EQV5"/>
<dbReference type="Pfam" id="PF00291">
    <property type="entry name" value="PALP"/>
    <property type="match status" value="1"/>
</dbReference>
<dbReference type="GO" id="GO:0004794">
    <property type="term" value="F:threonine deaminase activity"/>
    <property type="evidence" value="ECO:0007669"/>
    <property type="project" value="TreeGrafter"/>
</dbReference>
<dbReference type="InterPro" id="IPR001926">
    <property type="entry name" value="TrpB-like_PALP"/>
</dbReference>
<dbReference type="GO" id="GO:0006567">
    <property type="term" value="P:L-threonine catabolic process"/>
    <property type="evidence" value="ECO:0007669"/>
    <property type="project" value="TreeGrafter"/>
</dbReference>
<dbReference type="GO" id="GO:0006565">
    <property type="term" value="P:L-serine catabolic process"/>
    <property type="evidence" value="ECO:0007669"/>
    <property type="project" value="TreeGrafter"/>
</dbReference>
<comment type="catalytic activity">
    <reaction evidence="6">
        <text>L-serine = pyruvate + NH4(+)</text>
        <dbReference type="Rhea" id="RHEA:19169"/>
        <dbReference type="ChEBI" id="CHEBI:15361"/>
        <dbReference type="ChEBI" id="CHEBI:28938"/>
        <dbReference type="ChEBI" id="CHEBI:33384"/>
        <dbReference type="EC" id="4.3.1.17"/>
    </reaction>
</comment>
<keyword evidence="9" id="KW-1185">Reference proteome</keyword>
<evidence type="ECO:0000256" key="4">
    <source>
        <dbReference type="ARBA" id="ARBA00022898"/>
    </source>
</evidence>
<dbReference type="GO" id="GO:0003941">
    <property type="term" value="F:L-serine ammonia-lyase activity"/>
    <property type="evidence" value="ECO:0007669"/>
    <property type="project" value="UniProtKB-EC"/>
</dbReference>